<dbReference type="GO" id="GO:0004930">
    <property type="term" value="F:G protein-coupled receptor activity"/>
    <property type="evidence" value="ECO:0007669"/>
    <property type="project" value="UniProtKB-KW"/>
</dbReference>
<dbReference type="Proteomes" id="UP000812440">
    <property type="component" value="Unassembled WGS sequence"/>
</dbReference>
<keyword evidence="9 11" id="KW-0675">Receptor</keyword>
<evidence type="ECO:0000256" key="12">
    <source>
        <dbReference type="RuleBase" id="RU363047"/>
    </source>
</evidence>
<dbReference type="SUPFAM" id="SSF81321">
    <property type="entry name" value="Family A G protein-coupled receptor-like"/>
    <property type="match status" value="1"/>
</dbReference>
<comment type="subcellular location">
    <subcellularLocation>
        <location evidence="1 12">Cell membrane</location>
        <topology evidence="1 12">Multi-pass membrane protein</topology>
    </subcellularLocation>
</comment>
<keyword evidence="10 11" id="KW-0807">Transducer</keyword>
<keyword evidence="5 12" id="KW-0552">Olfaction</keyword>
<dbReference type="GO" id="GO:0005886">
    <property type="term" value="C:plasma membrane"/>
    <property type="evidence" value="ECO:0007669"/>
    <property type="project" value="UniProtKB-SubCell"/>
</dbReference>
<evidence type="ECO:0000256" key="10">
    <source>
        <dbReference type="ARBA" id="ARBA00023224"/>
    </source>
</evidence>
<evidence type="ECO:0000256" key="5">
    <source>
        <dbReference type="ARBA" id="ARBA00022725"/>
    </source>
</evidence>
<feature type="transmembrane region" description="Helical" evidence="12">
    <location>
        <begin position="65"/>
        <end position="88"/>
    </location>
</feature>
<feature type="transmembrane region" description="Helical" evidence="12">
    <location>
        <begin position="144"/>
        <end position="165"/>
    </location>
</feature>
<organism evidence="14 15">
    <name type="scientific">Hymenochirus boettgeri</name>
    <name type="common">Congo dwarf clawed frog</name>
    <dbReference type="NCBI Taxonomy" id="247094"/>
    <lineage>
        <taxon>Eukaryota</taxon>
        <taxon>Metazoa</taxon>
        <taxon>Chordata</taxon>
        <taxon>Craniata</taxon>
        <taxon>Vertebrata</taxon>
        <taxon>Euteleostomi</taxon>
        <taxon>Amphibia</taxon>
        <taxon>Batrachia</taxon>
        <taxon>Anura</taxon>
        <taxon>Pipoidea</taxon>
        <taxon>Pipidae</taxon>
        <taxon>Pipinae</taxon>
        <taxon>Hymenochirus</taxon>
    </lineage>
</organism>
<feature type="transmembrane region" description="Helical" evidence="12">
    <location>
        <begin position="244"/>
        <end position="263"/>
    </location>
</feature>
<keyword evidence="15" id="KW-1185">Reference proteome</keyword>
<keyword evidence="6 12" id="KW-1133">Transmembrane helix</keyword>
<evidence type="ECO:0000256" key="3">
    <source>
        <dbReference type="ARBA" id="ARBA00022606"/>
    </source>
</evidence>
<dbReference type="Pfam" id="PF13853">
    <property type="entry name" value="7tm_4"/>
    <property type="match status" value="1"/>
</dbReference>
<dbReference type="EMBL" id="JAACNH010001139">
    <property type="protein sequence ID" value="KAG8430310.1"/>
    <property type="molecule type" value="Genomic_DNA"/>
</dbReference>
<dbReference type="FunFam" id="1.20.1070.10:FF:000001">
    <property type="entry name" value="Olfactory receptor"/>
    <property type="match status" value="1"/>
</dbReference>
<comment type="caution">
    <text evidence="14">The sequence shown here is derived from an EMBL/GenBank/DDBJ whole genome shotgun (WGS) entry which is preliminary data.</text>
</comment>
<evidence type="ECO:0000256" key="7">
    <source>
        <dbReference type="ARBA" id="ARBA00023040"/>
    </source>
</evidence>
<accession>A0A8T2IGX0</accession>
<keyword evidence="8 12" id="KW-0472">Membrane</keyword>
<dbReference type="CDD" id="cd13954">
    <property type="entry name" value="7tmA_OR"/>
    <property type="match status" value="1"/>
</dbReference>
<comment type="similarity">
    <text evidence="11">Belongs to the G-protein coupled receptor 1 family.</text>
</comment>
<dbReference type="InterPro" id="IPR000276">
    <property type="entry name" value="GPCR_Rhodpsn"/>
</dbReference>
<dbReference type="PROSITE" id="PS00237">
    <property type="entry name" value="G_PROTEIN_RECEP_F1_1"/>
    <property type="match status" value="1"/>
</dbReference>
<dbReference type="PROSITE" id="PS50262">
    <property type="entry name" value="G_PROTEIN_RECEP_F1_2"/>
    <property type="match status" value="1"/>
</dbReference>
<proteinExistence type="inferred from homology"/>
<feature type="transmembrane region" description="Helical" evidence="12">
    <location>
        <begin position="199"/>
        <end position="223"/>
    </location>
</feature>
<evidence type="ECO:0000256" key="1">
    <source>
        <dbReference type="ARBA" id="ARBA00004651"/>
    </source>
</evidence>
<evidence type="ECO:0000256" key="11">
    <source>
        <dbReference type="RuleBase" id="RU000688"/>
    </source>
</evidence>
<name>A0A8T2IGX0_9PIPI</name>
<dbReference type="PRINTS" id="PR00245">
    <property type="entry name" value="OLFACTORYR"/>
</dbReference>
<dbReference type="InterPro" id="IPR000725">
    <property type="entry name" value="Olfact_rcpt"/>
</dbReference>
<evidence type="ECO:0000256" key="2">
    <source>
        <dbReference type="ARBA" id="ARBA00022475"/>
    </source>
</evidence>
<gene>
    <name evidence="14" type="ORF">GDO86_018007</name>
</gene>
<dbReference type="InterPro" id="IPR050516">
    <property type="entry name" value="Olfactory_GPCR"/>
</dbReference>
<dbReference type="Gene3D" id="1.20.1070.10">
    <property type="entry name" value="Rhodopsin 7-helix transmembrane proteins"/>
    <property type="match status" value="1"/>
</dbReference>
<feature type="transmembrane region" description="Helical" evidence="12">
    <location>
        <begin position="275"/>
        <end position="294"/>
    </location>
</feature>
<evidence type="ECO:0000256" key="4">
    <source>
        <dbReference type="ARBA" id="ARBA00022692"/>
    </source>
</evidence>
<dbReference type="PANTHER" id="PTHR26452">
    <property type="entry name" value="OLFACTORY RECEPTOR"/>
    <property type="match status" value="1"/>
</dbReference>
<dbReference type="PRINTS" id="PR00237">
    <property type="entry name" value="GPCRRHODOPSN"/>
</dbReference>
<keyword evidence="3 12" id="KW-0716">Sensory transduction</keyword>
<protein>
    <recommendedName>
        <fullName evidence="12">Olfactory receptor</fullName>
    </recommendedName>
</protein>
<feature type="transmembrane region" description="Helical" evidence="12">
    <location>
        <begin position="29"/>
        <end position="53"/>
    </location>
</feature>
<evidence type="ECO:0000313" key="14">
    <source>
        <dbReference type="EMBL" id="KAG8430310.1"/>
    </source>
</evidence>
<sequence>MIGIFPNGSCVTEFLILGFSHSPNQKVPLFLIFLLIYLFTVLSNLVIIVLICLDRKLHKPMYFFLCNMSVLDISYTSVTSPNFLHIILSENKRISFRACMAQLFLFNSLGSVEYMLLTSMAYDRYQAICNPLHYCQTMNRKRSLILSTVSWVGGFIAALPISIFISALSYCSSNTINHIFCDMSPLLTLACDDTSSTELLVFVEGVFICLNCFILTAISYTFIISDIIKICSFKGRVKAFSTCVSHLTVVILFYASITCMYMKPTSSSSLNEEKALSVLYINIVPMLNPIIYTLRNKEVKEAAQKLYQVLSTEIFKNKVK</sequence>
<feature type="domain" description="G-protein coupled receptors family 1 profile" evidence="13">
    <location>
        <begin position="43"/>
        <end position="292"/>
    </location>
</feature>
<dbReference type="InterPro" id="IPR017452">
    <property type="entry name" value="GPCR_Rhodpsn_7TM"/>
</dbReference>
<evidence type="ECO:0000256" key="9">
    <source>
        <dbReference type="ARBA" id="ARBA00023170"/>
    </source>
</evidence>
<dbReference type="AlphaFoldDB" id="A0A8T2IGX0"/>
<keyword evidence="4 11" id="KW-0812">Transmembrane</keyword>
<evidence type="ECO:0000313" key="15">
    <source>
        <dbReference type="Proteomes" id="UP000812440"/>
    </source>
</evidence>
<keyword evidence="2 12" id="KW-1003">Cell membrane</keyword>
<dbReference type="OrthoDB" id="5967130at2759"/>
<reference evidence="14" key="1">
    <citation type="thesis" date="2020" institute="ProQuest LLC" country="789 East Eisenhower Parkway, Ann Arbor, MI, USA">
        <title>Comparative Genomics and Chromosome Evolution.</title>
        <authorList>
            <person name="Mudd A.B."/>
        </authorList>
    </citation>
    <scope>NUCLEOTIDE SEQUENCE</scope>
    <source>
        <strain evidence="14">Female2</strain>
        <tissue evidence="14">Blood</tissue>
    </source>
</reference>
<feature type="transmembrane region" description="Helical" evidence="12">
    <location>
        <begin position="94"/>
        <end position="117"/>
    </location>
</feature>
<evidence type="ECO:0000259" key="13">
    <source>
        <dbReference type="PROSITE" id="PS50262"/>
    </source>
</evidence>
<dbReference type="GO" id="GO:0004984">
    <property type="term" value="F:olfactory receptor activity"/>
    <property type="evidence" value="ECO:0007669"/>
    <property type="project" value="InterPro"/>
</dbReference>
<keyword evidence="7 11" id="KW-0297">G-protein coupled receptor</keyword>
<evidence type="ECO:0000256" key="8">
    <source>
        <dbReference type="ARBA" id="ARBA00023136"/>
    </source>
</evidence>
<evidence type="ECO:0000256" key="6">
    <source>
        <dbReference type="ARBA" id="ARBA00022989"/>
    </source>
</evidence>